<accession>A0AAF0CSE0</accession>
<reference evidence="8" key="1">
    <citation type="submission" date="2023-03" db="EMBL/GenBank/DDBJ databases">
        <title>Lomoglobus Profundus gen. nov., sp. nov., a novel member of the phylum Verrucomicrobia, isolated from deep-marine sediment of South China Sea.</title>
        <authorList>
            <person name="Ahmad T."/>
            <person name="Ishaq S.E."/>
            <person name="Wang F."/>
        </authorList>
    </citation>
    <scope>NUCLEOTIDE SEQUENCE</scope>
    <source>
        <strain evidence="8">LMO-M01</strain>
    </source>
</reference>
<evidence type="ECO:0000256" key="6">
    <source>
        <dbReference type="RuleBase" id="RU003512"/>
    </source>
</evidence>
<dbReference type="Pfam" id="PF01297">
    <property type="entry name" value="ZnuA"/>
    <property type="match status" value="1"/>
</dbReference>
<keyword evidence="9" id="KW-1185">Reference proteome</keyword>
<dbReference type="AlphaFoldDB" id="A0AAF0CSE0"/>
<dbReference type="InterPro" id="IPR006129">
    <property type="entry name" value="AdhesinB"/>
</dbReference>
<evidence type="ECO:0000256" key="2">
    <source>
        <dbReference type="ARBA" id="ARBA00011028"/>
    </source>
</evidence>
<evidence type="ECO:0000256" key="4">
    <source>
        <dbReference type="ARBA" id="ARBA00022723"/>
    </source>
</evidence>
<gene>
    <name evidence="8" type="ORF">PXH66_09910</name>
</gene>
<keyword evidence="4" id="KW-0479">Metal-binding</keyword>
<sequence>MLRFIRRGWSAVLWAAGCAAAVSGATAPLKVVATTGMVGDLVERIGRERVQVQTLMGAGVDPHLYKATASDVRKLQRADVVFYNGLLLEGKMTDIFTRMQRAGRHVYAIADHLPHETLLHPAGQSGHPDPHIWFDISLWAQCVDAVVDGLVEAQPDAAAAFRAGGERAKVELAALHDWAVAKSAELPAAKRILVTSHDAYSYFGRAYGFQVIGLQGISTVSEAALADMATLVDFIRNREIKAIFVETSVPHATIERIATDAKVAIGGELFSDAMGTPGQVENGYDLGTFDGMVKHNLNTIVEALR</sequence>
<dbReference type="Proteomes" id="UP001218638">
    <property type="component" value="Chromosome"/>
</dbReference>
<comment type="subcellular location">
    <subcellularLocation>
        <location evidence="1">Cell envelope</location>
    </subcellularLocation>
</comment>
<dbReference type="InterPro" id="IPR006127">
    <property type="entry name" value="ZnuA-like"/>
</dbReference>
<dbReference type="GO" id="GO:0046872">
    <property type="term" value="F:metal ion binding"/>
    <property type="evidence" value="ECO:0007669"/>
    <property type="project" value="UniProtKB-KW"/>
</dbReference>
<organism evidence="8 9">
    <name type="scientific">Synoicihabitans lomoniglobus</name>
    <dbReference type="NCBI Taxonomy" id="2909285"/>
    <lineage>
        <taxon>Bacteria</taxon>
        <taxon>Pseudomonadati</taxon>
        <taxon>Verrucomicrobiota</taxon>
        <taxon>Opitutia</taxon>
        <taxon>Opitutales</taxon>
        <taxon>Opitutaceae</taxon>
        <taxon>Synoicihabitans</taxon>
    </lineage>
</organism>
<dbReference type="PANTHER" id="PTHR42953">
    <property type="entry name" value="HIGH-AFFINITY ZINC UPTAKE SYSTEM PROTEIN ZNUA-RELATED"/>
    <property type="match status" value="1"/>
</dbReference>
<dbReference type="PANTHER" id="PTHR42953:SF1">
    <property type="entry name" value="METAL-BINDING PROTEIN HI_0362-RELATED"/>
    <property type="match status" value="1"/>
</dbReference>
<comment type="similarity">
    <text evidence="2 6">Belongs to the bacterial solute-binding protein 9 family.</text>
</comment>
<evidence type="ECO:0000256" key="7">
    <source>
        <dbReference type="SAM" id="SignalP"/>
    </source>
</evidence>
<dbReference type="RefSeq" id="WP_330931429.1">
    <property type="nucleotide sequence ID" value="NZ_CP119075.1"/>
</dbReference>
<evidence type="ECO:0000256" key="3">
    <source>
        <dbReference type="ARBA" id="ARBA00022448"/>
    </source>
</evidence>
<dbReference type="PRINTS" id="PR00690">
    <property type="entry name" value="ADHESNFAMILY"/>
</dbReference>
<dbReference type="SUPFAM" id="SSF53807">
    <property type="entry name" value="Helical backbone' metal receptor"/>
    <property type="match status" value="1"/>
</dbReference>
<proteinExistence type="inferred from homology"/>
<keyword evidence="3 6" id="KW-0813">Transport</keyword>
<dbReference type="PRINTS" id="PR00691">
    <property type="entry name" value="ADHESINB"/>
</dbReference>
<keyword evidence="5 7" id="KW-0732">Signal</keyword>
<dbReference type="PROSITE" id="PS51257">
    <property type="entry name" value="PROKAR_LIPOPROTEIN"/>
    <property type="match status" value="1"/>
</dbReference>
<dbReference type="InterPro" id="IPR050492">
    <property type="entry name" value="Bact_metal-bind_prot9"/>
</dbReference>
<dbReference type="InterPro" id="IPR006128">
    <property type="entry name" value="Lipoprotein_PsaA-like"/>
</dbReference>
<feature type="signal peptide" evidence="7">
    <location>
        <begin position="1"/>
        <end position="27"/>
    </location>
</feature>
<dbReference type="GO" id="GO:0030313">
    <property type="term" value="C:cell envelope"/>
    <property type="evidence" value="ECO:0007669"/>
    <property type="project" value="UniProtKB-SubCell"/>
</dbReference>
<evidence type="ECO:0000313" key="9">
    <source>
        <dbReference type="Proteomes" id="UP001218638"/>
    </source>
</evidence>
<name>A0AAF0CSE0_9BACT</name>
<dbReference type="KEGG" id="slom:PXH66_09910"/>
<dbReference type="EMBL" id="CP119075">
    <property type="protein sequence ID" value="WED67166.1"/>
    <property type="molecule type" value="Genomic_DNA"/>
</dbReference>
<evidence type="ECO:0000256" key="5">
    <source>
        <dbReference type="ARBA" id="ARBA00022729"/>
    </source>
</evidence>
<protein>
    <submittedName>
        <fullName evidence="8">Zinc ABC transporter substrate-binding protein</fullName>
    </submittedName>
</protein>
<feature type="chain" id="PRO_5042086610" evidence="7">
    <location>
        <begin position="28"/>
        <end position="305"/>
    </location>
</feature>
<evidence type="ECO:0000256" key="1">
    <source>
        <dbReference type="ARBA" id="ARBA00004196"/>
    </source>
</evidence>
<dbReference type="Gene3D" id="3.40.50.1980">
    <property type="entry name" value="Nitrogenase molybdenum iron protein domain"/>
    <property type="match status" value="2"/>
</dbReference>
<evidence type="ECO:0000313" key="8">
    <source>
        <dbReference type="EMBL" id="WED67166.1"/>
    </source>
</evidence>
<dbReference type="GO" id="GO:0007155">
    <property type="term" value="P:cell adhesion"/>
    <property type="evidence" value="ECO:0007669"/>
    <property type="project" value="InterPro"/>
</dbReference>
<dbReference type="GO" id="GO:0030001">
    <property type="term" value="P:metal ion transport"/>
    <property type="evidence" value="ECO:0007669"/>
    <property type="project" value="InterPro"/>
</dbReference>